<evidence type="ECO:0000313" key="6">
    <source>
        <dbReference type="EMBL" id="PZO22147.1"/>
    </source>
</evidence>
<accession>A0A2W4USA5</accession>
<evidence type="ECO:0000256" key="1">
    <source>
        <dbReference type="ARBA" id="ARBA00000073"/>
    </source>
</evidence>
<dbReference type="GO" id="GO:0009982">
    <property type="term" value="F:pseudouridine synthase activity"/>
    <property type="evidence" value="ECO:0007669"/>
    <property type="project" value="InterPro"/>
</dbReference>
<comment type="catalytic activity">
    <reaction evidence="1 4">
        <text>a uridine in RNA = a pseudouridine in RNA</text>
        <dbReference type="Rhea" id="RHEA:48348"/>
        <dbReference type="Rhea" id="RHEA-COMP:12068"/>
        <dbReference type="Rhea" id="RHEA-COMP:12069"/>
        <dbReference type="ChEBI" id="CHEBI:65314"/>
        <dbReference type="ChEBI" id="CHEBI:65315"/>
    </reaction>
</comment>
<dbReference type="PANTHER" id="PTHR21600:SF88">
    <property type="entry name" value="RNA PSEUDOURIDINE SYNTHASE 5"/>
    <property type="match status" value="1"/>
</dbReference>
<dbReference type="InterPro" id="IPR020103">
    <property type="entry name" value="PsdUridine_synth_cat_dom_sf"/>
</dbReference>
<dbReference type="GO" id="GO:0140098">
    <property type="term" value="F:catalytic activity, acting on RNA"/>
    <property type="evidence" value="ECO:0007669"/>
    <property type="project" value="UniProtKB-ARBA"/>
</dbReference>
<protein>
    <recommendedName>
        <fullName evidence="4">Pseudouridine synthase</fullName>
        <ecNumber evidence="4">5.4.99.-</ecNumber>
    </recommendedName>
</protein>
<evidence type="ECO:0000256" key="3">
    <source>
        <dbReference type="PROSITE-ProRule" id="PRU00182"/>
    </source>
</evidence>
<name>A0A2W4USA5_9CYAN</name>
<dbReference type="InterPro" id="IPR006225">
    <property type="entry name" value="PsdUridine_synth_RluC/D"/>
</dbReference>
<dbReference type="EMBL" id="QBMC01000013">
    <property type="protein sequence ID" value="PZO22147.1"/>
    <property type="molecule type" value="Genomic_DNA"/>
</dbReference>
<reference evidence="7" key="1">
    <citation type="submission" date="2018-04" db="EMBL/GenBank/DDBJ databases">
        <authorList>
            <person name="Cornet L."/>
        </authorList>
    </citation>
    <scope>NUCLEOTIDE SEQUENCE [LARGE SCALE GENOMIC DNA]</scope>
</reference>
<reference evidence="6 7" key="2">
    <citation type="submission" date="2018-06" db="EMBL/GenBank/DDBJ databases">
        <title>Metagenomic assembly of (sub)arctic Cyanobacteria and their associated microbiome from non-axenic cultures.</title>
        <authorList>
            <person name="Baurain D."/>
        </authorList>
    </citation>
    <scope>NUCLEOTIDE SEQUENCE [LARGE SCALE GENOMIC DNA]</scope>
    <source>
        <strain evidence="6">ULC129bin1</strain>
    </source>
</reference>
<dbReference type="PROSITE" id="PS50889">
    <property type="entry name" value="S4"/>
    <property type="match status" value="1"/>
</dbReference>
<evidence type="ECO:0000256" key="2">
    <source>
        <dbReference type="ARBA" id="ARBA00010876"/>
    </source>
</evidence>
<dbReference type="CDD" id="cd02869">
    <property type="entry name" value="PseudoU_synth_RluA_like"/>
    <property type="match status" value="1"/>
</dbReference>
<dbReference type="PANTHER" id="PTHR21600">
    <property type="entry name" value="MITOCHONDRIAL RNA PSEUDOURIDINE SYNTHASE"/>
    <property type="match status" value="1"/>
</dbReference>
<comment type="function">
    <text evidence="4">Responsible for synthesis of pseudouridine from uracil.</text>
</comment>
<dbReference type="Pfam" id="PF00849">
    <property type="entry name" value="PseudoU_synth_2"/>
    <property type="match status" value="1"/>
</dbReference>
<dbReference type="Proteomes" id="UP000249354">
    <property type="component" value="Unassembled WGS sequence"/>
</dbReference>
<comment type="caution">
    <text evidence="6">The sequence shown here is derived from an EMBL/GenBank/DDBJ whole genome shotgun (WGS) entry which is preliminary data.</text>
</comment>
<dbReference type="GO" id="GO:0003723">
    <property type="term" value="F:RNA binding"/>
    <property type="evidence" value="ECO:0007669"/>
    <property type="project" value="UniProtKB-KW"/>
</dbReference>
<dbReference type="Gene3D" id="3.30.2350.10">
    <property type="entry name" value="Pseudouridine synthase"/>
    <property type="match status" value="1"/>
</dbReference>
<dbReference type="AlphaFoldDB" id="A0A2W4USA5"/>
<dbReference type="SUPFAM" id="SSF55120">
    <property type="entry name" value="Pseudouridine synthase"/>
    <property type="match status" value="1"/>
</dbReference>
<sequence>MNQGWTYTDNVQTNGETVLDYYRRRYRHSSEDEWRSRIEQGLILLDGKSVDAGQVLAKGQKLTYRRLPWEEPSVPLNFEVLYEDADLWAISKPVGLPVLPGGGCLEHTVLWVMRSRYPNEQPAPLHRLGRGTSGVMLVARSAQAKSELSRQFRVRSQRSSGIATGSMRKIYRALIGPTTASDLPDRFVCDQAIGKIPYPRLGYVYGHVKAGLHARSEGQVLERRADSTLVEVQILTGRPHQIRIHLAAAGYPLLNDPLYGVGGIPKVGGTAIPSDCGYRLHAYQLQFAHPRTGEAISVTAELPEDLRVQSSRPVGKDSC</sequence>
<dbReference type="InterPro" id="IPR050188">
    <property type="entry name" value="RluA_PseudoU_synthase"/>
</dbReference>
<comment type="similarity">
    <text evidence="2 4">Belongs to the pseudouridine synthase RluA family.</text>
</comment>
<organism evidence="6 7">
    <name type="scientific">Leptolyngbya foveolarum</name>
    <dbReference type="NCBI Taxonomy" id="47253"/>
    <lineage>
        <taxon>Bacteria</taxon>
        <taxon>Bacillati</taxon>
        <taxon>Cyanobacteriota</taxon>
        <taxon>Cyanophyceae</taxon>
        <taxon>Leptolyngbyales</taxon>
        <taxon>Leptolyngbyaceae</taxon>
        <taxon>Leptolyngbya group</taxon>
        <taxon>Leptolyngbya</taxon>
    </lineage>
</organism>
<evidence type="ECO:0000259" key="5">
    <source>
        <dbReference type="Pfam" id="PF00849"/>
    </source>
</evidence>
<keyword evidence="3" id="KW-0694">RNA-binding</keyword>
<dbReference type="InterPro" id="IPR006224">
    <property type="entry name" value="PsdUridine_synth_RluA-like_CS"/>
</dbReference>
<feature type="domain" description="Pseudouridine synthase RsuA/RluA-like" evidence="5">
    <location>
        <begin position="87"/>
        <end position="248"/>
    </location>
</feature>
<dbReference type="GO" id="GO:0000455">
    <property type="term" value="P:enzyme-directed rRNA pseudouridine synthesis"/>
    <property type="evidence" value="ECO:0007669"/>
    <property type="project" value="TreeGrafter"/>
</dbReference>
<evidence type="ECO:0000313" key="7">
    <source>
        <dbReference type="Proteomes" id="UP000249354"/>
    </source>
</evidence>
<proteinExistence type="inferred from homology"/>
<dbReference type="EC" id="5.4.99.-" evidence="4"/>
<evidence type="ECO:0000256" key="4">
    <source>
        <dbReference type="RuleBase" id="RU362028"/>
    </source>
</evidence>
<keyword evidence="4" id="KW-0413">Isomerase</keyword>
<dbReference type="NCBIfam" id="TIGR00005">
    <property type="entry name" value="rluA_subfam"/>
    <property type="match status" value="1"/>
</dbReference>
<gene>
    <name evidence="6" type="ORF">DCF25_03500</name>
</gene>
<dbReference type="InterPro" id="IPR006145">
    <property type="entry name" value="PsdUridine_synth_RsuA/RluA"/>
</dbReference>
<dbReference type="PROSITE" id="PS01129">
    <property type="entry name" value="PSI_RLU"/>
    <property type="match status" value="1"/>
</dbReference>